<dbReference type="AlphaFoldDB" id="A0A645D8N7"/>
<comment type="caution">
    <text evidence="1">The sequence shown here is derived from an EMBL/GenBank/DDBJ whole genome shotgun (WGS) entry which is preliminary data.</text>
</comment>
<evidence type="ECO:0000313" key="1">
    <source>
        <dbReference type="EMBL" id="MPM85575.1"/>
    </source>
</evidence>
<protein>
    <submittedName>
        <fullName evidence="1">Uncharacterized protein</fullName>
    </submittedName>
</protein>
<gene>
    <name evidence="1" type="ORF">SDC9_132656</name>
</gene>
<reference evidence="1" key="1">
    <citation type="submission" date="2019-08" db="EMBL/GenBank/DDBJ databases">
        <authorList>
            <person name="Kucharzyk K."/>
            <person name="Murdoch R.W."/>
            <person name="Higgins S."/>
            <person name="Loffler F."/>
        </authorList>
    </citation>
    <scope>NUCLEOTIDE SEQUENCE</scope>
</reference>
<sequence>MTKYYFYSDFSKNINALLPYITTTGKPKYRGYDTVVYYTKGNKQTHEIDFTETKTHINSAIIINLQLNLSKISESEKNNFFRKRSLIFPIDISTNRWIYDIKLMKIYVLE</sequence>
<accession>A0A645D8N7</accession>
<dbReference type="EMBL" id="VSSQ01033844">
    <property type="protein sequence ID" value="MPM85575.1"/>
    <property type="molecule type" value="Genomic_DNA"/>
</dbReference>
<proteinExistence type="predicted"/>
<organism evidence="1">
    <name type="scientific">bioreactor metagenome</name>
    <dbReference type="NCBI Taxonomy" id="1076179"/>
    <lineage>
        <taxon>unclassified sequences</taxon>
        <taxon>metagenomes</taxon>
        <taxon>ecological metagenomes</taxon>
    </lineage>
</organism>
<name>A0A645D8N7_9ZZZZ</name>